<keyword evidence="9" id="KW-1185">Reference proteome</keyword>
<keyword evidence="1 5" id="KW-0489">Methyltransferase</keyword>
<evidence type="ECO:0000256" key="3">
    <source>
        <dbReference type="ARBA" id="ARBA00022691"/>
    </source>
</evidence>
<keyword evidence="4" id="KW-0680">Restriction system</keyword>
<evidence type="ECO:0000256" key="6">
    <source>
        <dbReference type="RuleBase" id="RU000416"/>
    </source>
</evidence>
<gene>
    <name evidence="8" type="ORF">G5A72_15640</name>
</gene>
<dbReference type="InterPro" id="IPR050390">
    <property type="entry name" value="C5-Methyltransferase"/>
</dbReference>
<evidence type="ECO:0000256" key="5">
    <source>
        <dbReference type="PROSITE-ProRule" id="PRU01016"/>
    </source>
</evidence>
<dbReference type="Gene3D" id="3.40.50.150">
    <property type="entry name" value="Vaccinia Virus protein VP39"/>
    <property type="match status" value="1"/>
</dbReference>
<organism evidence="8 9">
    <name type="scientific">Anaerostipes hadrus</name>
    <dbReference type="NCBI Taxonomy" id="649756"/>
    <lineage>
        <taxon>Bacteria</taxon>
        <taxon>Bacillati</taxon>
        <taxon>Bacillota</taxon>
        <taxon>Clostridia</taxon>
        <taxon>Lachnospirales</taxon>
        <taxon>Lachnospiraceae</taxon>
        <taxon>Anaerostipes</taxon>
    </lineage>
</organism>
<dbReference type="Pfam" id="PF00145">
    <property type="entry name" value="DNA_methylase"/>
    <property type="match status" value="1"/>
</dbReference>
<evidence type="ECO:0000313" key="9">
    <source>
        <dbReference type="Proteomes" id="UP001644750"/>
    </source>
</evidence>
<evidence type="ECO:0000256" key="7">
    <source>
        <dbReference type="RuleBase" id="RU000417"/>
    </source>
</evidence>
<dbReference type="EC" id="2.1.1.37" evidence="7"/>
<dbReference type="RefSeq" id="WP_173726273.1">
    <property type="nucleotide sequence ID" value="NZ_JAAIQB010000029.1"/>
</dbReference>
<feature type="active site" evidence="5">
    <location>
        <position position="152"/>
    </location>
</feature>
<keyword evidence="3 5" id="KW-0949">S-adenosyl-L-methionine</keyword>
<evidence type="ECO:0000256" key="1">
    <source>
        <dbReference type="ARBA" id="ARBA00022603"/>
    </source>
</evidence>
<evidence type="ECO:0000256" key="2">
    <source>
        <dbReference type="ARBA" id="ARBA00022679"/>
    </source>
</evidence>
<dbReference type="PANTHER" id="PTHR10629:SF52">
    <property type="entry name" value="DNA (CYTOSINE-5)-METHYLTRANSFERASE 1"/>
    <property type="match status" value="1"/>
</dbReference>
<keyword evidence="2 5" id="KW-0808">Transferase</keyword>
<evidence type="ECO:0000256" key="4">
    <source>
        <dbReference type="ARBA" id="ARBA00022747"/>
    </source>
</evidence>
<dbReference type="PROSITE" id="PS00094">
    <property type="entry name" value="C5_MTASE_1"/>
    <property type="match status" value="1"/>
</dbReference>
<sequence>MEQLSLFDLGLDADNSVKENIITNFKEKNYTCNNFPKRRVLSLFSGCGGMDIGFEGGFTCMKRSINTVLHPDWIQEDKGYWVKVAKTGFETVFANDIRPDAKAAWVSYFKKRYKNANEIYHLESIVDLVKRAKNGEKVFPENIDIVTGGFPCQDFSIAGKRQGFNSDKSHRGKKLELGEATVENRGQLYMWMREVISIVQPAIFIAENVKGLVTLEDVKEVMEHDFADAADGGYVVVPARVLHAANYGVPQSRERVIFYGFKKKALKRDALEALLNISENKEYDPYPIPTHNFSVNGKLLDPFVTCKEVFEGLEEPEKTKDIAQTKYSKAKYLPRGQGNVEVKLDSISPTIRSEHHGNIEFRRLSLENGGKHTKELKMGLLQRRLTIRECARIQTFPDDYQFILAKSDQNVSVSASNAYKIIGNAVPCVLGYNIAMRLAENWEKYFI</sequence>
<reference evidence="8 9" key="1">
    <citation type="journal article" date="2020" name="Cell Host Microbe">
        <title>Functional and Genomic Variation between Human-Derived Isolates of Lachnospiraceae Reveals Inter- and Intra-Species Diversity.</title>
        <authorList>
            <person name="Sorbara M.T."/>
            <person name="Littmann E.R."/>
            <person name="Fontana E."/>
            <person name="Moody T.U."/>
            <person name="Kohout C.E."/>
            <person name="Gjonbalaj M."/>
            <person name="Eaton V."/>
            <person name="Seok R."/>
            <person name="Leiner I.M."/>
            <person name="Pamer E.G."/>
        </authorList>
    </citation>
    <scope>NUCLEOTIDE SEQUENCE [LARGE SCALE GENOMIC DNA]</scope>
    <source>
        <strain evidence="8 9">MSK.14.57</strain>
    </source>
</reference>
<name>A0ABX2I4Y8_ANAHA</name>
<dbReference type="GO" id="GO:0032259">
    <property type="term" value="P:methylation"/>
    <property type="evidence" value="ECO:0007669"/>
    <property type="project" value="UniProtKB-KW"/>
</dbReference>
<dbReference type="PROSITE" id="PS51679">
    <property type="entry name" value="SAM_MT_C5"/>
    <property type="match status" value="1"/>
</dbReference>
<accession>A0ABX2I4Y8</accession>
<comment type="caution">
    <text evidence="8">The sequence shown here is derived from an EMBL/GenBank/DDBJ whole genome shotgun (WGS) entry which is preliminary data.</text>
</comment>
<dbReference type="EMBL" id="JAAITB010000048">
    <property type="protein sequence ID" value="NSJ80981.1"/>
    <property type="molecule type" value="Genomic_DNA"/>
</dbReference>
<dbReference type="Proteomes" id="UP001644750">
    <property type="component" value="Unassembled WGS sequence"/>
</dbReference>
<dbReference type="NCBIfam" id="TIGR00675">
    <property type="entry name" value="dcm"/>
    <property type="match status" value="1"/>
</dbReference>
<dbReference type="InterPro" id="IPR018117">
    <property type="entry name" value="C5_DNA_meth_AS"/>
</dbReference>
<dbReference type="PANTHER" id="PTHR10629">
    <property type="entry name" value="CYTOSINE-SPECIFIC METHYLTRANSFERASE"/>
    <property type="match status" value="1"/>
</dbReference>
<dbReference type="SUPFAM" id="SSF53335">
    <property type="entry name" value="S-adenosyl-L-methionine-dependent methyltransferases"/>
    <property type="match status" value="1"/>
</dbReference>
<comment type="similarity">
    <text evidence="5 6">Belongs to the class I-like SAM-binding methyltransferase superfamily. C5-methyltransferase family.</text>
</comment>
<protein>
    <recommendedName>
        <fullName evidence="7">Cytosine-specific methyltransferase</fullName>
        <ecNumber evidence="7">2.1.1.37</ecNumber>
    </recommendedName>
</protein>
<dbReference type="GO" id="GO:0008168">
    <property type="term" value="F:methyltransferase activity"/>
    <property type="evidence" value="ECO:0007669"/>
    <property type="project" value="UniProtKB-KW"/>
</dbReference>
<dbReference type="PRINTS" id="PR00105">
    <property type="entry name" value="C5METTRFRASE"/>
</dbReference>
<dbReference type="InterPro" id="IPR001525">
    <property type="entry name" value="C5_MeTfrase"/>
</dbReference>
<dbReference type="Gene3D" id="3.90.120.10">
    <property type="entry name" value="DNA Methylase, subunit A, domain 2"/>
    <property type="match status" value="1"/>
</dbReference>
<evidence type="ECO:0000313" key="8">
    <source>
        <dbReference type="EMBL" id="NSJ80981.1"/>
    </source>
</evidence>
<proteinExistence type="inferred from homology"/>
<comment type="catalytic activity">
    <reaction evidence="7">
        <text>a 2'-deoxycytidine in DNA + S-adenosyl-L-methionine = a 5-methyl-2'-deoxycytidine in DNA + S-adenosyl-L-homocysteine + H(+)</text>
        <dbReference type="Rhea" id="RHEA:13681"/>
        <dbReference type="Rhea" id="RHEA-COMP:11369"/>
        <dbReference type="Rhea" id="RHEA-COMP:11370"/>
        <dbReference type="ChEBI" id="CHEBI:15378"/>
        <dbReference type="ChEBI" id="CHEBI:57856"/>
        <dbReference type="ChEBI" id="CHEBI:59789"/>
        <dbReference type="ChEBI" id="CHEBI:85452"/>
        <dbReference type="ChEBI" id="CHEBI:85454"/>
        <dbReference type="EC" id="2.1.1.37"/>
    </reaction>
</comment>
<dbReference type="InterPro" id="IPR029063">
    <property type="entry name" value="SAM-dependent_MTases_sf"/>
</dbReference>